<comment type="similarity">
    <text evidence="1">Belongs to the prokaryotic molybdopterin-containing oxidoreductase family.</text>
</comment>
<dbReference type="InterPro" id="IPR050612">
    <property type="entry name" value="Prok_Mopterin_Oxidored"/>
</dbReference>
<accession>A0A1G6BL28</accession>
<dbReference type="InterPro" id="IPR006656">
    <property type="entry name" value="Mopterin_OxRdtase"/>
</dbReference>
<dbReference type="InterPro" id="IPR009010">
    <property type="entry name" value="Asp_de-COase-like_dom_sf"/>
</dbReference>
<dbReference type="InterPro" id="IPR006963">
    <property type="entry name" value="Mopterin_OxRdtase_4Fe-4S_dom"/>
</dbReference>
<dbReference type="GO" id="GO:0046872">
    <property type="term" value="F:metal ion binding"/>
    <property type="evidence" value="ECO:0007669"/>
    <property type="project" value="UniProtKB-KW"/>
</dbReference>
<dbReference type="PROSITE" id="PS51669">
    <property type="entry name" value="4FE4S_MOW_BIS_MGD"/>
    <property type="match status" value="1"/>
</dbReference>
<keyword evidence="5" id="KW-0732">Signal</keyword>
<dbReference type="Gene3D" id="2.40.40.20">
    <property type="match status" value="1"/>
</dbReference>
<dbReference type="AlphaFoldDB" id="A0A1G6BL28"/>
<keyword evidence="7" id="KW-0408">Iron</keyword>
<dbReference type="PANTHER" id="PTHR43742:SF9">
    <property type="entry name" value="TETRATHIONATE REDUCTASE SUBUNIT A"/>
    <property type="match status" value="1"/>
</dbReference>
<dbReference type="PANTHER" id="PTHR43742">
    <property type="entry name" value="TRIMETHYLAMINE-N-OXIDE REDUCTASE"/>
    <property type="match status" value="1"/>
</dbReference>
<dbReference type="Pfam" id="PF04879">
    <property type="entry name" value="Molybdop_Fe4S4"/>
    <property type="match status" value="1"/>
</dbReference>
<feature type="transmembrane region" description="Helical" evidence="9">
    <location>
        <begin position="7"/>
        <end position="26"/>
    </location>
</feature>
<evidence type="ECO:0000256" key="3">
    <source>
        <dbReference type="ARBA" id="ARBA00022505"/>
    </source>
</evidence>
<dbReference type="Pfam" id="PF01568">
    <property type="entry name" value="Molydop_binding"/>
    <property type="match status" value="1"/>
</dbReference>
<evidence type="ECO:0000313" key="12">
    <source>
        <dbReference type="Proteomes" id="UP000198771"/>
    </source>
</evidence>
<feature type="domain" description="4Fe-4S Mo/W bis-MGD-type" evidence="10">
    <location>
        <begin position="50"/>
        <end position="106"/>
    </location>
</feature>
<dbReference type="GO" id="GO:0051539">
    <property type="term" value="F:4 iron, 4 sulfur cluster binding"/>
    <property type="evidence" value="ECO:0007669"/>
    <property type="project" value="UniProtKB-KW"/>
</dbReference>
<evidence type="ECO:0000256" key="9">
    <source>
        <dbReference type="SAM" id="Phobius"/>
    </source>
</evidence>
<evidence type="ECO:0000313" key="11">
    <source>
        <dbReference type="EMBL" id="SDB21287.1"/>
    </source>
</evidence>
<dbReference type="NCBIfam" id="NF041783">
    <property type="entry name" value="mnquin_red_QrcB"/>
    <property type="match status" value="1"/>
</dbReference>
<sequence length="718" mass="77779">MALNRRSFLTFAAGGVAGTLFTPVIWKSIDDTAIWTQNWPWIPRLEYGPRAYAATTCKLCPAGCGLNIRTAGGRPVVAEGRPDHPLSQGGICPLGAAAVQLLYSPARIKSPMQKQEDGTHQPISWEQAEALLQEKLSAQTGRRNSVACISGDENGTINELFSAFLGKLGSQAFFLMPGESLAASRVMKQGSIGFDIENADLVVAFGADLLDSWGTIVRNKKAYGASRRIGENPSAEYVYVGPMQNNTGSGADQWISVAPEQEGILALGVAYHLLQSGLMANQAHDFSAYRNHVMSRYTPEYVQRMTGIAPETVASLAEKLRRADRPLVIPGSSISQGGGVFSFAAALSLNFLLNNLDSPGGVFVLPEMPQAVADAEERSLIRSRDLVTYLQEIAAGRAEKPAVYLVYEANPVFTMPQANTLATAMQGSYLVSFSTFYDETAAQADLLLPTPYFLERFDDVQTPHGAGFASYSLTRPVIQPVFDTKPTGDVLLGVAEKMGFDLGFASFDKVLEAKVANLTELEGFFTDKVQPWEVRAGASVSSASGNLWRSISRGSVWASTQVPYDSEVLLGTRILTQAAPPETDDWTFPVRLVAMDSRAYGSRHIAIPPFLLPLLGEQEMQGNTFYVWMNSVTAKNYGLAAQELVKLTGPTGEITARVRIFEGVGPNMVAAPLGFGHTAWDQFSRGKGENVYNVLTVRYEPGTDLPVWADSRVRIAKA</sequence>
<evidence type="ECO:0000256" key="2">
    <source>
        <dbReference type="ARBA" id="ARBA00022485"/>
    </source>
</evidence>
<dbReference type="SUPFAM" id="SSF53706">
    <property type="entry name" value="Formate dehydrogenase/DMSO reductase, domains 1-3"/>
    <property type="match status" value="1"/>
</dbReference>
<organism evidence="11 12">
    <name type="scientific">Desulfonatronum thiosulfatophilum</name>
    <dbReference type="NCBI Taxonomy" id="617002"/>
    <lineage>
        <taxon>Bacteria</taxon>
        <taxon>Pseudomonadati</taxon>
        <taxon>Thermodesulfobacteriota</taxon>
        <taxon>Desulfovibrionia</taxon>
        <taxon>Desulfovibrionales</taxon>
        <taxon>Desulfonatronaceae</taxon>
        <taxon>Desulfonatronum</taxon>
    </lineage>
</organism>
<evidence type="ECO:0000256" key="4">
    <source>
        <dbReference type="ARBA" id="ARBA00022723"/>
    </source>
</evidence>
<dbReference type="SUPFAM" id="SSF50692">
    <property type="entry name" value="ADC-like"/>
    <property type="match status" value="1"/>
</dbReference>
<keyword evidence="6" id="KW-0560">Oxidoreductase</keyword>
<keyword evidence="3" id="KW-0500">Molybdenum</keyword>
<dbReference type="InterPro" id="IPR006657">
    <property type="entry name" value="MoPterin_dinucl-bd_dom"/>
</dbReference>
<dbReference type="EMBL" id="FMXO01000005">
    <property type="protein sequence ID" value="SDB21287.1"/>
    <property type="molecule type" value="Genomic_DNA"/>
</dbReference>
<evidence type="ECO:0000259" key="10">
    <source>
        <dbReference type="PROSITE" id="PS51669"/>
    </source>
</evidence>
<proteinExistence type="inferred from homology"/>
<keyword evidence="2" id="KW-0004">4Fe-4S</keyword>
<keyword evidence="12" id="KW-1185">Reference proteome</keyword>
<keyword evidence="9" id="KW-1133">Transmembrane helix</keyword>
<dbReference type="Gene3D" id="3.40.50.740">
    <property type="match status" value="1"/>
</dbReference>
<dbReference type="Proteomes" id="UP000198771">
    <property type="component" value="Unassembled WGS sequence"/>
</dbReference>
<evidence type="ECO:0000256" key="8">
    <source>
        <dbReference type="ARBA" id="ARBA00023014"/>
    </source>
</evidence>
<reference evidence="11 12" key="1">
    <citation type="submission" date="2016-10" db="EMBL/GenBank/DDBJ databases">
        <authorList>
            <person name="de Groot N.N."/>
        </authorList>
    </citation>
    <scope>NUCLEOTIDE SEQUENCE [LARGE SCALE GENOMIC DNA]</scope>
    <source>
        <strain evidence="11 12">ASO4-2</strain>
    </source>
</reference>
<dbReference type="GO" id="GO:0016491">
    <property type="term" value="F:oxidoreductase activity"/>
    <property type="evidence" value="ECO:0007669"/>
    <property type="project" value="UniProtKB-KW"/>
</dbReference>
<dbReference type="RefSeq" id="WP_092118113.1">
    <property type="nucleotide sequence ID" value="NZ_FMXO01000005.1"/>
</dbReference>
<evidence type="ECO:0000256" key="6">
    <source>
        <dbReference type="ARBA" id="ARBA00023002"/>
    </source>
</evidence>
<dbReference type="Pfam" id="PF00384">
    <property type="entry name" value="Molybdopterin"/>
    <property type="match status" value="1"/>
</dbReference>
<dbReference type="GO" id="GO:0043546">
    <property type="term" value="F:molybdopterin cofactor binding"/>
    <property type="evidence" value="ECO:0007669"/>
    <property type="project" value="InterPro"/>
</dbReference>
<dbReference type="Gene3D" id="3.30.2070.10">
    <property type="entry name" value="Formate dehydrogenase/DMSO reductase"/>
    <property type="match status" value="1"/>
</dbReference>
<keyword evidence="9" id="KW-0472">Membrane</keyword>
<evidence type="ECO:0000256" key="7">
    <source>
        <dbReference type="ARBA" id="ARBA00023004"/>
    </source>
</evidence>
<protein>
    <submittedName>
        <fullName evidence="11">Anaerobic selenocysteine-containing dehydrogenase</fullName>
    </submittedName>
</protein>
<dbReference type="OrthoDB" id="9803192at2"/>
<gene>
    <name evidence="11" type="ORF">SAMN05660653_01019</name>
</gene>
<name>A0A1G6BL28_9BACT</name>
<dbReference type="InterPro" id="IPR053557">
    <property type="entry name" value="Molybdopterin-Qrc_component"/>
</dbReference>
<dbReference type="SMART" id="SM00926">
    <property type="entry name" value="Molybdop_Fe4S4"/>
    <property type="match status" value="1"/>
</dbReference>
<keyword evidence="4" id="KW-0479">Metal-binding</keyword>
<keyword evidence="9" id="KW-0812">Transmembrane</keyword>
<dbReference type="Gene3D" id="2.20.25.90">
    <property type="entry name" value="ADC-like domains"/>
    <property type="match status" value="1"/>
</dbReference>
<evidence type="ECO:0000256" key="5">
    <source>
        <dbReference type="ARBA" id="ARBA00022729"/>
    </source>
</evidence>
<dbReference type="Gene3D" id="3.40.228.10">
    <property type="entry name" value="Dimethylsulfoxide Reductase, domain 2"/>
    <property type="match status" value="1"/>
</dbReference>
<dbReference type="STRING" id="617002.SAMN05660653_01019"/>
<evidence type="ECO:0000256" key="1">
    <source>
        <dbReference type="ARBA" id="ARBA00010312"/>
    </source>
</evidence>
<keyword evidence="8" id="KW-0411">Iron-sulfur</keyword>